<gene>
    <name evidence="2" type="ORF">EK403_02385</name>
</gene>
<keyword evidence="1" id="KW-0812">Transmembrane</keyword>
<keyword evidence="3" id="KW-1185">Reference proteome</keyword>
<accession>A0A4Q0MP69</accession>
<dbReference type="RefSeq" id="WP_128775920.1">
    <property type="nucleotide sequence ID" value="NZ_RYFI01000002.1"/>
</dbReference>
<evidence type="ECO:0000313" key="3">
    <source>
        <dbReference type="Proteomes" id="UP000289708"/>
    </source>
</evidence>
<dbReference type="EMBL" id="RYFI01000002">
    <property type="protein sequence ID" value="RXF74929.1"/>
    <property type="molecule type" value="Genomic_DNA"/>
</dbReference>
<keyword evidence="1" id="KW-0472">Membrane</keyword>
<evidence type="ECO:0008006" key="4">
    <source>
        <dbReference type="Google" id="ProtNLM"/>
    </source>
</evidence>
<reference evidence="2 3" key="1">
    <citation type="submission" date="2018-12" db="EMBL/GenBank/DDBJ databases">
        <title>bacterium Hansschlegelia zhihuaiae S113.</title>
        <authorList>
            <person name="He J."/>
        </authorList>
    </citation>
    <scope>NUCLEOTIDE SEQUENCE [LARGE SCALE GENOMIC DNA]</scope>
    <source>
        <strain evidence="2 3">S 113</strain>
    </source>
</reference>
<evidence type="ECO:0000313" key="2">
    <source>
        <dbReference type="EMBL" id="RXF74929.1"/>
    </source>
</evidence>
<keyword evidence="1" id="KW-1133">Transmembrane helix</keyword>
<evidence type="ECO:0000256" key="1">
    <source>
        <dbReference type="SAM" id="Phobius"/>
    </source>
</evidence>
<sequence length="61" mass="6615">MKTIVLLIGLACVAAGLLWIGQGLGVIAWPRESFMINDIEWTWYGAGLALVGAVMIVLSRR</sequence>
<protein>
    <recommendedName>
        <fullName evidence="4">DUF3995 domain-containing protein</fullName>
    </recommendedName>
</protein>
<dbReference type="Proteomes" id="UP000289708">
    <property type="component" value="Unassembled WGS sequence"/>
</dbReference>
<comment type="caution">
    <text evidence="2">The sequence shown here is derived from an EMBL/GenBank/DDBJ whole genome shotgun (WGS) entry which is preliminary data.</text>
</comment>
<dbReference type="OrthoDB" id="8374816at2"/>
<organism evidence="2 3">
    <name type="scientific">Hansschlegelia zhihuaiae</name>
    <dbReference type="NCBI Taxonomy" id="405005"/>
    <lineage>
        <taxon>Bacteria</taxon>
        <taxon>Pseudomonadati</taxon>
        <taxon>Pseudomonadota</taxon>
        <taxon>Alphaproteobacteria</taxon>
        <taxon>Hyphomicrobiales</taxon>
        <taxon>Methylopilaceae</taxon>
        <taxon>Hansschlegelia</taxon>
    </lineage>
</organism>
<dbReference type="AlphaFoldDB" id="A0A4Q0MP69"/>
<feature type="transmembrane region" description="Helical" evidence="1">
    <location>
        <begin position="41"/>
        <end position="58"/>
    </location>
</feature>
<proteinExistence type="predicted"/>
<name>A0A4Q0MP69_9HYPH</name>